<dbReference type="GO" id="GO:0042910">
    <property type="term" value="F:xenobiotic transmembrane transporter activity"/>
    <property type="evidence" value="ECO:0007669"/>
    <property type="project" value="TreeGrafter"/>
</dbReference>
<feature type="transmembrane region" description="Helical" evidence="2">
    <location>
        <begin position="498"/>
        <end position="523"/>
    </location>
</feature>
<feature type="transmembrane region" description="Helical" evidence="2">
    <location>
        <begin position="1119"/>
        <end position="1136"/>
    </location>
</feature>
<feature type="transmembrane region" description="Helical" evidence="2">
    <location>
        <begin position="464"/>
        <end position="486"/>
    </location>
</feature>
<dbReference type="SUPFAM" id="SSF82866">
    <property type="entry name" value="Multidrug efflux transporter AcrB transmembrane domain"/>
    <property type="match status" value="2"/>
</dbReference>
<keyword evidence="2" id="KW-1133">Transmembrane helix</keyword>
<dbReference type="KEGG" id="pbap:Pla133_41540"/>
<evidence type="ECO:0000313" key="4">
    <source>
        <dbReference type="Proteomes" id="UP000316921"/>
    </source>
</evidence>
<feature type="transmembrane region" description="Helical" evidence="2">
    <location>
        <begin position="367"/>
        <end position="386"/>
    </location>
</feature>
<feature type="transmembrane region" description="Helical" evidence="2">
    <location>
        <begin position="419"/>
        <end position="443"/>
    </location>
</feature>
<dbReference type="PRINTS" id="PR00702">
    <property type="entry name" value="ACRIFLAVINRP"/>
</dbReference>
<feature type="transmembrane region" description="Helical" evidence="2">
    <location>
        <begin position="1068"/>
        <end position="1089"/>
    </location>
</feature>
<dbReference type="PANTHER" id="PTHR32063:SF0">
    <property type="entry name" value="SWARMING MOTILITY PROTEIN SWRC"/>
    <property type="match status" value="1"/>
</dbReference>
<dbReference type="AlphaFoldDB" id="A0A518BPZ0"/>
<dbReference type="Pfam" id="PF00873">
    <property type="entry name" value="ACR_tran"/>
    <property type="match status" value="2"/>
</dbReference>
<dbReference type="Gene3D" id="3.30.70.1320">
    <property type="entry name" value="Multidrug efflux transporter AcrB pore domain like"/>
    <property type="match status" value="1"/>
</dbReference>
<dbReference type="GO" id="GO:0005886">
    <property type="term" value="C:plasma membrane"/>
    <property type="evidence" value="ECO:0007669"/>
    <property type="project" value="TreeGrafter"/>
</dbReference>
<dbReference type="Gene3D" id="3.30.70.1440">
    <property type="entry name" value="Multidrug efflux transporter AcrB pore domain"/>
    <property type="match status" value="1"/>
</dbReference>
<feature type="region of interest" description="Disordered" evidence="1">
    <location>
        <begin position="1191"/>
        <end position="1211"/>
    </location>
</feature>
<reference evidence="3 4" key="1">
    <citation type="submission" date="2019-02" db="EMBL/GenBank/DDBJ databases">
        <title>Deep-cultivation of Planctomycetes and their phenomic and genomic characterization uncovers novel biology.</title>
        <authorList>
            <person name="Wiegand S."/>
            <person name="Jogler M."/>
            <person name="Boedeker C."/>
            <person name="Pinto D."/>
            <person name="Vollmers J."/>
            <person name="Rivas-Marin E."/>
            <person name="Kohn T."/>
            <person name="Peeters S.H."/>
            <person name="Heuer A."/>
            <person name="Rast P."/>
            <person name="Oberbeckmann S."/>
            <person name="Bunk B."/>
            <person name="Jeske O."/>
            <person name="Meyerdierks A."/>
            <person name="Storesund J.E."/>
            <person name="Kallscheuer N."/>
            <person name="Luecker S."/>
            <person name="Lage O.M."/>
            <person name="Pohl T."/>
            <person name="Merkel B.J."/>
            <person name="Hornburger P."/>
            <person name="Mueller R.-W."/>
            <person name="Bruemmer F."/>
            <person name="Labrenz M."/>
            <person name="Spormann A.M."/>
            <person name="Op den Camp H."/>
            <person name="Overmann J."/>
            <person name="Amann R."/>
            <person name="Jetten M.S.M."/>
            <person name="Mascher T."/>
            <person name="Medema M.H."/>
            <person name="Devos D.P."/>
            <person name="Kaster A.-K."/>
            <person name="Ovreas L."/>
            <person name="Rohde M."/>
            <person name="Galperin M.Y."/>
            <person name="Jogler C."/>
        </authorList>
    </citation>
    <scope>NUCLEOTIDE SEQUENCE [LARGE SCALE GENOMIC DNA]</scope>
    <source>
        <strain evidence="3 4">Pla133</strain>
    </source>
</reference>
<evidence type="ECO:0000256" key="2">
    <source>
        <dbReference type="SAM" id="Phobius"/>
    </source>
</evidence>
<keyword evidence="2" id="KW-0812">Transmembrane</keyword>
<dbReference type="Proteomes" id="UP000316921">
    <property type="component" value="Chromosome"/>
</dbReference>
<dbReference type="PANTHER" id="PTHR32063">
    <property type="match status" value="1"/>
</dbReference>
<proteinExistence type="predicted"/>
<feature type="transmembrane region" description="Helical" evidence="2">
    <location>
        <begin position="560"/>
        <end position="579"/>
    </location>
</feature>
<dbReference type="InterPro" id="IPR027463">
    <property type="entry name" value="AcrB_DN_DC_subdom"/>
</dbReference>
<dbReference type="Gene3D" id="3.30.2090.10">
    <property type="entry name" value="Multidrug efflux transporter AcrB TolC docking domain, DN and DC subdomains"/>
    <property type="match status" value="2"/>
</dbReference>
<protein>
    <submittedName>
        <fullName evidence="3">Toluene efflux pump membrane transporter TtgE</fullName>
    </submittedName>
</protein>
<feature type="transmembrane region" description="Helical" evidence="2">
    <location>
        <begin position="586"/>
        <end position="604"/>
    </location>
</feature>
<name>A0A518BPZ0_9BACT</name>
<feature type="transmembrane region" description="Helical" evidence="2">
    <location>
        <begin position="48"/>
        <end position="65"/>
    </location>
</feature>
<sequence>MSDSEVPAPERSDSQRSEPQGAALAGSSEQGSPQDGDGFFGFTVLRPIGLLVAFVTLLVVGLISYQRIPLQLMPSGFAAQRLWVWVPNPGASARENEEKVARVIEEQLRTLPGIDTVRSDSTEDLVQIRINFDASQPIDLMKAEVRDRLERARPNLPSTVEDIGTWSEDADQLPISWFGILHPGDSDRTDFLLNEVVIPRLESIEGVSKIDVWGDLADSVRVLLDEDRVRAANIDIGDLIGRLSRDNFAQPLGEIDDGGRHFLLRADSRFKSLEEIERYPIGNGQTLADLGEVIKAKSVRDQLSRIDGNYSYFGVAQKESQANAVDASRALVAAFKELEQDPRLAGEISFLPFFVQGELIENSLAQLRATALWGGGLALLVLLVFLRRLRLTLCVALSIPVSALLAIAFEFFSGGSFNLLTMVGITLGIGMLVDNSVVVVENIARRRNDGEDGLRAAVTGAREIALAVTLATMTTVVVFLPIIFMSDDPRARVLFGGIGIPLSVSLISSLFVAVVFLPVVAARVLGDRAPWVDRILAPVAAVGRVPARLTGLLVGGLRWVALQVTRALYALMGVVLSLLAPRRFPLVGYLVRGAIALAVVWIAVPSAHRQLEGVAGVGALPGGKQAFQVAPPATAYVLGGLFALGLIALPPLLRRRGRSAPRRPVQLVPRYDSLLDLTREGQRRVVAWALRNRAASVVLALGSMLTIVIPFSGIGLEALTEEQNTDSIGYDLDFDTDFTLAEASDEVAIHERFLDEIKPELGFDHWSTRFSERGADVEVYWDEPVQPSERKALERRMKELVPRPPGHIVTFFDSERDVDFSSDFAAFELRGPDSRVLADLGVEAKRLLEAVPGLGVVKGPLDDSPNQLQIGIDRDMALSMGVNSEIAMNTIAWTLRGWPLPRYQEEGREVPFLIEFDQDEVAGLSTVKDLQVFNGETSVPLASFSALTFEPAPRRIRRIDGQTTFTLTAEVEDTLRLTELTERGYEALAALELPRGYRLGTENSARARQQDEAAEMQRALLLSIVLVFLLMGILFESVTLPFSVLVTIPYSMLGAIWTLYLTGTPMDMLGWIGLIILAGVVVNNGIVLIDRIHRLRQEYGDARRDEAIVDGAAQRVRPILMTALTTVFGLMPMILAEAATDAIDYRALATIVAGGLAASTFFTLWVVPLAYSLIDDVEVATRRGVSWALTRGSRTAPGPEGPQGAELSGTL</sequence>
<feature type="transmembrane region" description="Helical" evidence="2">
    <location>
        <begin position="535"/>
        <end position="554"/>
    </location>
</feature>
<feature type="transmembrane region" description="Helical" evidence="2">
    <location>
        <begin position="694"/>
        <end position="716"/>
    </location>
</feature>
<feature type="transmembrane region" description="Helical" evidence="2">
    <location>
        <begin position="633"/>
        <end position="653"/>
    </location>
</feature>
<evidence type="ECO:0000313" key="3">
    <source>
        <dbReference type="EMBL" id="QDU69038.1"/>
    </source>
</evidence>
<organism evidence="3 4">
    <name type="scientific">Engelhardtia mirabilis</name>
    <dbReference type="NCBI Taxonomy" id="2528011"/>
    <lineage>
        <taxon>Bacteria</taxon>
        <taxon>Pseudomonadati</taxon>
        <taxon>Planctomycetota</taxon>
        <taxon>Planctomycetia</taxon>
        <taxon>Planctomycetia incertae sedis</taxon>
        <taxon>Engelhardtia</taxon>
    </lineage>
</organism>
<feature type="transmembrane region" description="Helical" evidence="2">
    <location>
        <begin position="393"/>
        <end position="413"/>
    </location>
</feature>
<dbReference type="InterPro" id="IPR001036">
    <property type="entry name" value="Acrflvin-R"/>
</dbReference>
<keyword evidence="4" id="KW-1185">Reference proteome</keyword>
<dbReference type="SUPFAM" id="SSF82714">
    <property type="entry name" value="Multidrug efflux transporter AcrB TolC docking domain, DN and DC subdomains"/>
    <property type="match status" value="2"/>
</dbReference>
<evidence type="ECO:0000256" key="1">
    <source>
        <dbReference type="SAM" id="MobiDB-lite"/>
    </source>
</evidence>
<accession>A0A518BPZ0</accession>
<feature type="transmembrane region" description="Helical" evidence="2">
    <location>
        <begin position="1148"/>
        <end position="1174"/>
    </location>
</feature>
<dbReference type="SUPFAM" id="SSF82693">
    <property type="entry name" value="Multidrug efflux transporter AcrB pore domain, PN1, PN2, PC1 and PC2 subdomains"/>
    <property type="match status" value="2"/>
</dbReference>
<feature type="region of interest" description="Disordered" evidence="1">
    <location>
        <begin position="1"/>
        <end position="33"/>
    </location>
</feature>
<dbReference type="RefSeq" id="WP_145068571.1">
    <property type="nucleotide sequence ID" value="NZ_CP036287.1"/>
</dbReference>
<feature type="transmembrane region" description="Helical" evidence="2">
    <location>
        <begin position="1042"/>
        <end position="1062"/>
    </location>
</feature>
<dbReference type="Gene3D" id="1.20.1640.10">
    <property type="entry name" value="Multidrug efflux transporter AcrB transmembrane domain"/>
    <property type="match status" value="3"/>
</dbReference>
<gene>
    <name evidence="3" type="primary">ttgE</name>
    <name evidence="3" type="ORF">Pla133_41540</name>
</gene>
<dbReference type="EMBL" id="CP036287">
    <property type="protein sequence ID" value="QDU69038.1"/>
    <property type="molecule type" value="Genomic_DNA"/>
</dbReference>
<keyword evidence="2" id="KW-0472">Membrane</keyword>
<feature type="transmembrane region" description="Helical" evidence="2">
    <location>
        <begin position="1016"/>
        <end position="1035"/>
    </location>
</feature>
<dbReference type="Gene3D" id="3.30.70.1430">
    <property type="entry name" value="Multidrug efflux transporter AcrB pore domain"/>
    <property type="match status" value="2"/>
</dbReference>